<evidence type="ECO:0000259" key="4">
    <source>
        <dbReference type="PROSITE" id="PS51829"/>
    </source>
</evidence>
<keyword evidence="1" id="KW-0645">Protease</keyword>
<gene>
    <name evidence="5" type="ORF">SHK19_17670</name>
</gene>
<dbReference type="PROSITE" id="PS51829">
    <property type="entry name" value="P_HOMO_B"/>
    <property type="match status" value="1"/>
</dbReference>
<dbReference type="SUPFAM" id="SSF49785">
    <property type="entry name" value="Galactose-binding domain-like"/>
    <property type="match status" value="1"/>
</dbReference>
<feature type="chain" id="PRO_5046527709" evidence="3">
    <location>
        <begin position="32"/>
        <end position="300"/>
    </location>
</feature>
<name>A0ABZ0ZNA1_9ACTN</name>
<evidence type="ECO:0000313" key="5">
    <source>
        <dbReference type="EMBL" id="WQQ25783.1"/>
    </source>
</evidence>
<dbReference type="InterPro" id="IPR002884">
    <property type="entry name" value="P_dom"/>
</dbReference>
<keyword evidence="2" id="KW-0378">Hydrolase</keyword>
<evidence type="ECO:0000256" key="2">
    <source>
        <dbReference type="ARBA" id="ARBA00022801"/>
    </source>
</evidence>
<dbReference type="InterPro" id="IPR008979">
    <property type="entry name" value="Galactose-bd-like_sf"/>
</dbReference>
<dbReference type="RefSeq" id="WP_322456255.1">
    <property type="nucleotide sequence ID" value="NZ_CP141059.1"/>
</dbReference>
<proteinExistence type="predicted"/>
<accession>A0ABZ0ZNA1</accession>
<evidence type="ECO:0000256" key="3">
    <source>
        <dbReference type="SAM" id="SignalP"/>
    </source>
</evidence>
<feature type="domain" description="P/Homo B" evidence="4">
    <location>
        <begin position="25"/>
        <end position="179"/>
    </location>
</feature>
<sequence>MKRILAVLATLTLTSAMGVALQAAVAPPAGADIACGLRATTLTNFPIADDSTTTSIADLSGITANDPLVDLDVEVNITHSFVDDLVVTLSYGGHTVRLISHRGGDGDNLTGTRFDDGAPSHVSNGAAPFTGRFRPEQSLNAFDGLNPAGSWTLNVTDSSSGDTGTLHNWTLVLRTEWCDDFDRDRIKDPNDLCTDHKGVQPHGCPVRGRTVTIVYRNTPKEFRGKLTCSAAPRCHEGQPVRIYKVRSGNDALVGRGFTTSTGTYAIPKANVGGRYYAVAPEVVEEGVAECSRAQSANLTV</sequence>
<feature type="signal peptide" evidence="3">
    <location>
        <begin position="1"/>
        <end position="31"/>
    </location>
</feature>
<organism evidence="5 6">
    <name type="scientific">Nocardioides bizhenqiangii</name>
    <dbReference type="NCBI Taxonomy" id="3095076"/>
    <lineage>
        <taxon>Bacteria</taxon>
        <taxon>Bacillati</taxon>
        <taxon>Actinomycetota</taxon>
        <taxon>Actinomycetes</taxon>
        <taxon>Propionibacteriales</taxon>
        <taxon>Nocardioidaceae</taxon>
        <taxon>Nocardioides</taxon>
    </lineage>
</organism>
<reference evidence="6" key="1">
    <citation type="submission" date="2023-12" db="EMBL/GenBank/DDBJ databases">
        <title>Novel species in genus Nocardioides.</title>
        <authorList>
            <person name="Zhou H."/>
        </authorList>
    </citation>
    <scope>NUCLEOTIDE SEQUENCE [LARGE SCALE GENOMIC DNA]</scope>
    <source>
        <strain evidence="6">HM61</strain>
    </source>
</reference>
<dbReference type="Gene3D" id="2.60.120.260">
    <property type="entry name" value="Galactose-binding domain-like"/>
    <property type="match status" value="1"/>
</dbReference>
<dbReference type="EMBL" id="CP141059">
    <property type="protein sequence ID" value="WQQ25783.1"/>
    <property type="molecule type" value="Genomic_DNA"/>
</dbReference>
<dbReference type="Proteomes" id="UP001327225">
    <property type="component" value="Chromosome"/>
</dbReference>
<keyword evidence="3" id="KW-0732">Signal</keyword>
<dbReference type="Pfam" id="PF01483">
    <property type="entry name" value="P_proprotein"/>
    <property type="match status" value="1"/>
</dbReference>
<protein>
    <submittedName>
        <fullName evidence="5">Proprotein convertase P-domain-containing protein</fullName>
    </submittedName>
</protein>
<keyword evidence="6" id="KW-1185">Reference proteome</keyword>
<evidence type="ECO:0000313" key="6">
    <source>
        <dbReference type="Proteomes" id="UP001327225"/>
    </source>
</evidence>
<evidence type="ECO:0000256" key="1">
    <source>
        <dbReference type="ARBA" id="ARBA00022670"/>
    </source>
</evidence>